<dbReference type="InterPro" id="IPR029021">
    <property type="entry name" value="Prot-tyrosine_phosphatase-like"/>
</dbReference>
<protein>
    <recommendedName>
        <fullName evidence="5">Protein-tyrosine-phosphatase</fullName>
    </recommendedName>
</protein>
<gene>
    <name evidence="3" type="ORF">PCOR1329_LOCUS60631</name>
</gene>
<dbReference type="EMBL" id="CAUYUJ010017602">
    <property type="protein sequence ID" value="CAK0876168.1"/>
    <property type="molecule type" value="Genomic_DNA"/>
</dbReference>
<keyword evidence="4" id="KW-1185">Reference proteome</keyword>
<dbReference type="PROSITE" id="PS50054">
    <property type="entry name" value="TYR_PHOSPHATASE_DUAL"/>
    <property type="match status" value="1"/>
</dbReference>
<dbReference type="SMART" id="SM00404">
    <property type="entry name" value="PTPc_motif"/>
    <property type="match status" value="1"/>
</dbReference>
<evidence type="ECO:0008006" key="5">
    <source>
        <dbReference type="Google" id="ProtNLM"/>
    </source>
</evidence>
<dbReference type="InterPro" id="IPR050561">
    <property type="entry name" value="PTP"/>
</dbReference>
<sequence length="312" mass="35278">QAQGCRRVRPQLSWASMDRVPRPPGTCRVEHRDFRIVIMEAPVESNSAQYVTELKSQGVTDVVRTCEPTYSPERFESEGIRVHEMTFPDGAAPPEETIQRWTDLLRRRYRSKDPADSGVVAVHCLAGLGRAPVLAAVALIEMTRMDYMDAVEKIREVRRGAINVKQVAFLKDSFRIQACHLVAALLHRDVDHSNSCLVARWRTLRSHVAQLLRRAEHLSCIRLNKNQTRGCLSLRLFGSRGPNDRNRQRSSEGSRASSAGRCLRCCMLVLGASDYLLSLHGRVTRCQLLSQASTLRVAECRMFLQLKRASRT</sequence>
<accession>A0ABN9VRU7</accession>
<dbReference type="Proteomes" id="UP001189429">
    <property type="component" value="Unassembled WGS sequence"/>
</dbReference>
<organism evidence="3 4">
    <name type="scientific">Prorocentrum cordatum</name>
    <dbReference type="NCBI Taxonomy" id="2364126"/>
    <lineage>
        <taxon>Eukaryota</taxon>
        <taxon>Sar</taxon>
        <taxon>Alveolata</taxon>
        <taxon>Dinophyceae</taxon>
        <taxon>Prorocentrales</taxon>
        <taxon>Prorocentraceae</taxon>
        <taxon>Prorocentrum</taxon>
    </lineage>
</organism>
<evidence type="ECO:0000259" key="2">
    <source>
        <dbReference type="PROSITE" id="PS50056"/>
    </source>
</evidence>
<dbReference type="SUPFAM" id="SSF52799">
    <property type="entry name" value="(Phosphotyrosine protein) phosphatases II"/>
    <property type="match status" value="1"/>
</dbReference>
<evidence type="ECO:0000313" key="3">
    <source>
        <dbReference type="EMBL" id="CAK0876168.1"/>
    </source>
</evidence>
<dbReference type="Gene3D" id="3.90.190.10">
    <property type="entry name" value="Protein tyrosine phosphatase superfamily"/>
    <property type="match status" value="1"/>
</dbReference>
<dbReference type="PANTHER" id="PTHR23339">
    <property type="entry name" value="TYROSINE SPECIFIC PROTEIN PHOSPHATASE AND DUAL SPECIFICITY PROTEIN PHOSPHATASE"/>
    <property type="match status" value="1"/>
</dbReference>
<proteinExistence type="predicted"/>
<dbReference type="PROSITE" id="PS50056">
    <property type="entry name" value="TYR_PHOSPHATASE_2"/>
    <property type="match status" value="1"/>
</dbReference>
<dbReference type="InterPro" id="IPR003595">
    <property type="entry name" value="Tyr_Pase_cat"/>
</dbReference>
<evidence type="ECO:0000259" key="1">
    <source>
        <dbReference type="PROSITE" id="PS50054"/>
    </source>
</evidence>
<dbReference type="InterPro" id="IPR000387">
    <property type="entry name" value="Tyr_Pase_dom"/>
</dbReference>
<dbReference type="InterPro" id="IPR000242">
    <property type="entry name" value="PTP_cat"/>
</dbReference>
<feature type="domain" description="Tyrosine-protein phosphatase" evidence="1">
    <location>
        <begin position="23"/>
        <end position="182"/>
    </location>
</feature>
<dbReference type="Pfam" id="PF00102">
    <property type="entry name" value="Y_phosphatase"/>
    <property type="match status" value="1"/>
</dbReference>
<dbReference type="InterPro" id="IPR020422">
    <property type="entry name" value="TYR_PHOSPHATASE_DUAL_dom"/>
</dbReference>
<name>A0ABN9VRU7_9DINO</name>
<feature type="domain" description="Tyrosine specific protein phosphatases" evidence="2">
    <location>
        <begin position="99"/>
        <end position="169"/>
    </location>
</feature>
<evidence type="ECO:0000313" key="4">
    <source>
        <dbReference type="Proteomes" id="UP001189429"/>
    </source>
</evidence>
<reference evidence="3" key="1">
    <citation type="submission" date="2023-10" db="EMBL/GenBank/DDBJ databases">
        <authorList>
            <person name="Chen Y."/>
            <person name="Shah S."/>
            <person name="Dougan E. K."/>
            <person name="Thang M."/>
            <person name="Chan C."/>
        </authorList>
    </citation>
    <scope>NUCLEOTIDE SEQUENCE [LARGE SCALE GENOMIC DNA]</scope>
</reference>
<feature type="non-terminal residue" evidence="3">
    <location>
        <position position="1"/>
    </location>
</feature>
<comment type="caution">
    <text evidence="3">The sequence shown here is derived from an EMBL/GenBank/DDBJ whole genome shotgun (WGS) entry which is preliminary data.</text>
</comment>